<protein>
    <submittedName>
        <fullName evidence="2">Uncharacterized protein</fullName>
    </submittedName>
</protein>
<gene>
    <name evidence="2" type="ORF">KIPB_001120</name>
</gene>
<name>A0A9K3GFA4_9EUKA</name>
<comment type="caution">
    <text evidence="2">The sequence shown here is derived from an EMBL/GenBank/DDBJ whole genome shotgun (WGS) entry which is preliminary data.</text>
</comment>
<proteinExistence type="predicted"/>
<dbReference type="InterPro" id="IPR036770">
    <property type="entry name" value="Ankyrin_rpt-contain_sf"/>
</dbReference>
<organism evidence="2 3">
    <name type="scientific">Kipferlia bialata</name>
    <dbReference type="NCBI Taxonomy" id="797122"/>
    <lineage>
        <taxon>Eukaryota</taxon>
        <taxon>Metamonada</taxon>
        <taxon>Carpediemonas-like organisms</taxon>
        <taxon>Kipferlia</taxon>
    </lineage>
</organism>
<dbReference type="Proteomes" id="UP000265618">
    <property type="component" value="Unassembled WGS sequence"/>
</dbReference>
<sequence length="2484" mass="271805">MPHGADPSSASAVPLQVWVDIRTRRVSIAGRGKGEYGSTSAVSPEPKAPLSEYLRVFPVPVTWGTKERHKLYLAAGYACRVPHNDPRIGIISRAEAAMHHAVSGDGCAMPLDPGDVCLVVDVGESAVEVTAMSPQTPGTTRAPLSHSIVSGCGTDSVGTALWDMLNGMETREMTDFLVSIREQALEWDLSKCALSPDKEGCLMVPVPSFALVSLPESIQGREELQKGSLVLTQEETIGVLGHTLSHICASIEEHLEMLYGSKSRPYSNVRLLLTGVGAECQCIEDSVVQRYCQRQSSSGTLQGVYAAIANVPIPVIDVESPIACSDAGVVTNERAEGHLVPETPEQSILDAAAKLLEDWSSAGKVTPAGDTHPVPRWIIHRIFAKYSSEPPAGLQSRFVRDSVPDPMAEQPLTLPGASTDTGVCPLSGTAAVGTSKLLPLREEPQTILPREWANPLPIVPVPLVRIPSSMLPLEYQVQLATGPPFTELPLHVQAVLYSCDVPDGLNETALVQAVERGCLEEGIASALHYTAVDGEGATLAHRAVYIGDTTLLAQLQDNGVLAAALHRVDNYGRTPCEVALHPQRLHLLGTYGMCLPPCSAINLLGGLRDPPISSGAPTSSGQYRPTHTDCHKVEYIWEEAARRGVADISLLTGNTLFQSLPTLSPDVMGTTVVHTLLEQIPYVSETRLHSLLDAMLSPKFAAVYAAQSTGWTSTAAGSLEAAVVATVNGCSPLHIVARHGGLGAEQLADSLIKYIGVEQVRKLWGHGSGGAVKSPVISALRHGHTDLAAHLVSVLCPATEEGLYETLRREVCLEAVWCKAESLLSLFTLEEVHRWCGLQCLEKKESDDGEEVEPKTESQVATDSDNLLLAACRAPGHVCLSSILSVLPTDSLLQYPSHLPSCLLPLLRSGAEESMCLGLVSVVPSACVLLPREQEELGLMDLTPAQWDVVERVIAAVPDGPSLYDTVLRPSALLSLSSWTVSLLGVSTCANRFAHDSGPKPNLWDRLLKIPQYYTDLIECPPLWLLDLPAPILEWILPRLAVDDLNTTTPSLDIVAFLPGGQPTSFAAALVHRQVVSTSVLVPWLRQSRDRVTGMSVFHVLAQVLLALTSPLYRRYTHQWTHTSAEHSTKAYVSEILSLFGGKPWHGYTLELTTQDWRYAARLRQFPDLNVRCTSQMASAAIHEYCMYLRAPDRRHVSAMAPLLRAETLQSDVVALLEPYSFEDPTSRVAAALCRRDSVQLPLSDLTHSQWDRLQRVFTLARLDLVSELLRPKNLLCLAEHTVLVMEQSQRANPDTSPLDVGPLWTRLLRVPQGHLMELITQFPDYLLDLPAEILTWVVPRLDLSRLPVVHPYTLPVGPECFGPGLLSRDFLGRLIMSKKLSTQCLCRWLRQSDRMSVKATVLLLASHILVEDTHPHCNPQQLRSNEVLGRSESIQYALELLSLFDNPAAWADLPRITLYPKDWSLLSSLLRFTPAVEPECYYSSVAAAVTGLTEYLHWNTAKQSSPNYTGQWLATRRFPAESDLCRLFNNISQIDNCEQTGPSHTWDSGLIPLLEHHHRELTPRLLIAISRCMSKWSSKERVLLPSPLEVALTRLILEHHGQSALAKLLLSLPTRSQQGLLMAHLSCIKSVWPVSDSSAASIGVDDVETRENTLLGHYLLGVTYTKPSELSRTGYTTVPLSHLDALVVAEELTRAYSDSPMRLLRLMFGTETTALSPWRQAARISSLWLDIATASVCEDGWQSRSQGLLVYTRAACLSALCDSARKIAVTRAAGCLLDLPPVSLREVISVALDGDDHMWLDQIPPLASALSQQLPFAPVFSLDELGLRPGPSLTRLTVGIMHSESRLSRASIPLGLSLSELELVLGSGRTLHPLILAQLLSWARRQAGSERRRLGVLQLQQRLQPEVLLSLFQSGDPFLTHSLTATDILSLLPKCRFSSTYWSIANAALRSSPHCDEYRVFSSLSGIVKTASDAPQQQQTLVDSFASHMRTDPYTQLHCLLRPLSKLLPSTARLDMFSGLISLNADRSLVSRVFSDFAREGAQVEHVQYLVDMYMKGLSLGPAHAPKFQNREKAYLHALLKPRKSLLRLVRQAIWTDHPRLPGDIVYALGPLSEEQLQYRGGVFNPPSGCKGSLYHALDSPLFVTFWQYAGKNSDDLLQWVSQYTKRTMNTVDCEDLQSFFRDTRAFQRIVGTTVSHVMQYSRSKRPVKSLVCGEPRCPGELVDGESVIPESQSCTSTDGLDTATSSQSTEGASSWEQWVDASNSTEETEERILSVLKGLRSWRAGDLVVPAMHILGQAGLLGDSNQSLLLRALSHAAIFACSSDTDISVAAIAAIVNITTSLRAPTYQTEPYLTEDLREIVYATVVLQALANLPMDCPQRTAALAGVELPSSVLPRVSLKLLGSIPLAPSKLQWGLLPEVHPDVWSYVTQGYTLISGKAVLRTFGSLLRSAVEMETLATDAPLTSSDGDNMQLSHRFVSNML</sequence>
<dbReference type="EMBL" id="BDIP01000148">
    <property type="protein sequence ID" value="GIQ80340.1"/>
    <property type="molecule type" value="Genomic_DNA"/>
</dbReference>
<keyword evidence="3" id="KW-1185">Reference proteome</keyword>
<evidence type="ECO:0000313" key="3">
    <source>
        <dbReference type="Proteomes" id="UP000265618"/>
    </source>
</evidence>
<accession>A0A9K3GFA4</accession>
<evidence type="ECO:0000313" key="2">
    <source>
        <dbReference type="EMBL" id="GIQ80340.1"/>
    </source>
</evidence>
<feature type="region of interest" description="Disordered" evidence="1">
    <location>
        <begin position="2232"/>
        <end position="2258"/>
    </location>
</feature>
<reference evidence="2 3" key="1">
    <citation type="journal article" date="2018" name="PLoS ONE">
        <title>The draft genome of Kipferlia bialata reveals reductive genome evolution in fornicate parasites.</title>
        <authorList>
            <person name="Tanifuji G."/>
            <person name="Takabayashi S."/>
            <person name="Kume K."/>
            <person name="Takagi M."/>
            <person name="Nakayama T."/>
            <person name="Kamikawa R."/>
            <person name="Inagaki Y."/>
            <person name="Hashimoto T."/>
        </authorList>
    </citation>
    <scope>NUCLEOTIDE SEQUENCE [LARGE SCALE GENOMIC DNA]</scope>
    <source>
        <strain evidence="2">NY0173</strain>
    </source>
</reference>
<dbReference type="SUPFAM" id="SSF48403">
    <property type="entry name" value="Ankyrin repeat"/>
    <property type="match status" value="1"/>
</dbReference>
<evidence type="ECO:0000256" key="1">
    <source>
        <dbReference type="SAM" id="MobiDB-lite"/>
    </source>
</evidence>